<sequence>MRVVHQGRPCRWQWQCPLSPSDGRFNKKRKASGKAKENNNTLNARKRAKREAELREEQQRVLGSGLDPELTDEQAKEIVMNQVYTNTMVADFMAASTTDNPISGYFSITGRLIKEEATAFLSNTNRRPVVQPIDGASDIRAGYKGLLTEANARLLVEYTPEPLYSSYNILNINKIEYWAQKLQDHLPLGVKLWRVCNAGGGQDTRAGVGKLYKIFFTKLIDTPEALRLKVVE</sequence>
<gene>
    <name evidence="2" type="ORF">JKP88DRAFT_241438</name>
</gene>
<evidence type="ECO:0000313" key="3">
    <source>
        <dbReference type="Proteomes" id="UP000664859"/>
    </source>
</evidence>
<reference evidence="2" key="1">
    <citation type="submission" date="2021-02" db="EMBL/GenBank/DDBJ databases">
        <title>First Annotated Genome of the Yellow-green Alga Tribonema minus.</title>
        <authorList>
            <person name="Mahan K.M."/>
        </authorList>
    </citation>
    <scope>NUCLEOTIDE SEQUENCE</scope>
    <source>
        <strain evidence="2">UTEX B ZZ1240</strain>
    </source>
</reference>
<accession>A0A836CGU3</accession>
<organism evidence="2 3">
    <name type="scientific">Tribonema minus</name>
    <dbReference type="NCBI Taxonomy" id="303371"/>
    <lineage>
        <taxon>Eukaryota</taxon>
        <taxon>Sar</taxon>
        <taxon>Stramenopiles</taxon>
        <taxon>Ochrophyta</taxon>
        <taxon>PX clade</taxon>
        <taxon>Xanthophyceae</taxon>
        <taxon>Tribonematales</taxon>
        <taxon>Tribonemataceae</taxon>
        <taxon>Tribonema</taxon>
    </lineage>
</organism>
<protein>
    <submittedName>
        <fullName evidence="2">Uncharacterized protein</fullName>
    </submittedName>
</protein>
<evidence type="ECO:0000313" key="2">
    <source>
        <dbReference type="EMBL" id="KAG5183266.1"/>
    </source>
</evidence>
<name>A0A836CGU3_9STRA</name>
<feature type="region of interest" description="Disordered" evidence="1">
    <location>
        <begin position="21"/>
        <end position="52"/>
    </location>
</feature>
<evidence type="ECO:0000256" key="1">
    <source>
        <dbReference type="SAM" id="MobiDB-lite"/>
    </source>
</evidence>
<comment type="caution">
    <text evidence="2">The sequence shown here is derived from an EMBL/GenBank/DDBJ whole genome shotgun (WGS) entry which is preliminary data.</text>
</comment>
<proteinExistence type="predicted"/>
<keyword evidence="3" id="KW-1185">Reference proteome</keyword>
<dbReference type="EMBL" id="JAFCMP010000223">
    <property type="protein sequence ID" value="KAG5183266.1"/>
    <property type="molecule type" value="Genomic_DNA"/>
</dbReference>
<dbReference type="Proteomes" id="UP000664859">
    <property type="component" value="Unassembled WGS sequence"/>
</dbReference>
<dbReference type="AlphaFoldDB" id="A0A836CGU3"/>